<sequence length="119" mass="12829">MNTFFSRALPVAVGAALLLVGQAHSQESASVAAQREADARANATSRSTVEVNQERHPSIIVKDKGTVVTEYRDHGKSPEVDVHSSFGTNYQLTQPLDNAPKIRDNSAQDGRLPSVGLKF</sequence>
<evidence type="ECO:0000256" key="2">
    <source>
        <dbReference type="SAM" id="SignalP"/>
    </source>
</evidence>
<evidence type="ECO:0000313" key="3">
    <source>
        <dbReference type="EMBL" id="VVE38924.1"/>
    </source>
</evidence>
<organism evidence="3 4">
    <name type="scientific">Pandoraea terrae</name>
    <dbReference type="NCBI Taxonomy" id="1537710"/>
    <lineage>
        <taxon>Bacteria</taxon>
        <taxon>Pseudomonadati</taxon>
        <taxon>Pseudomonadota</taxon>
        <taxon>Betaproteobacteria</taxon>
        <taxon>Burkholderiales</taxon>
        <taxon>Burkholderiaceae</taxon>
        <taxon>Pandoraea</taxon>
    </lineage>
</organism>
<feature type="region of interest" description="Disordered" evidence="1">
    <location>
        <begin position="31"/>
        <end position="54"/>
    </location>
</feature>
<proteinExistence type="predicted"/>
<dbReference type="EMBL" id="CABPRZ010000019">
    <property type="protein sequence ID" value="VVE38924.1"/>
    <property type="molecule type" value="Genomic_DNA"/>
</dbReference>
<evidence type="ECO:0000313" key="4">
    <source>
        <dbReference type="Proteomes" id="UP000414233"/>
    </source>
</evidence>
<gene>
    <name evidence="3" type="ORF">PTE30175_03955</name>
</gene>
<accession>A0A5E4XRG4</accession>
<name>A0A5E4XRG4_9BURK</name>
<reference evidence="3 4" key="1">
    <citation type="submission" date="2019-08" db="EMBL/GenBank/DDBJ databases">
        <authorList>
            <person name="Peeters C."/>
        </authorList>
    </citation>
    <scope>NUCLEOTIDE SEQUENCE [LARGE SCALE GENOMIC DNA]</scope>
    <source>
        <strain evidence="3 4">LMG 30175</strain>
    </source>
</reference>
<protein>
    <recommendedName>
        <fullName evidence="5">DUF2782 domain-containing protein</fullName>
    </recommendedName>
</protein>
<evidence type="ECO:0008006" key="5">
    <source>
        <dbReference type="Google" id="ProtNLM"/>
    </source>
</evidence>
<dbReference type="AlphaFoldDB" id="A0A5E4XRG4"/>
<keyword evidence="4" id="KW-1185">Reference proteome</keyword>
<keyword evidence="2" id="KW-0732">Signal</keyword>
<evidence type="ECO:0000256" key="1">
    <source>
        <dbReference type="SAM" id="MobiDB-lite"/>
    </source>
</evidence>
<dbReference type="RefSeq" id="WP_150698761.1">
    <property type="nucleotide sequence ID" value="NZ_CABPRZ010000019.1"/>
</dbReference>
<feature type="signal peptide" evidence="2">
    <location>
        <begin position="1"/>
        <end position="25"/>
    </location>
</feature>
<dbReference type="Proteomes" id="UP000414233">
    <property type="component" value="Unassembled WGS sequence"/>
</dbReference>
<feature type="chain" id="PRO_5022674593" description="DUF2782 domain-containing protein" evidence="2">
    <location>
        <begin position="26"/>
        <end position="119"/>
    </location>
</feature>
<dbReference type="OrthoDB" id="8926134at2"/>
<feature type="region of interest" description="Disordered" evidence="1">
    <location>
        <begin position="93"/>
        <end position="119"/>
    </location>
</feature>